<accession>A0A5S5CJ79</accession>
<feature type="domain" description="ATP-dependent DNA ligase family profile" evidence="4">
    <location>
        <begin position="11"/>
        <end position="198"/>
    </location>
</feature>
<evidence type="ECO:0000256" key="3">
    <source>
        <dbReference type="ARBA" id="ARBA00034003"/>
    </source>
</evidence>
<evidence type="ECO:0000256" key="1">
    <source>
        <dbReference type="ARBA" id="ARBA00007572"/>
    </source>
</evidence>
<dbReference type="GO" id="GO:0006281">
    <property type="term" value="P:DNA repair"/>
    <property type="evidence" value="ECO:0007669"/>
    <property type="project" value="InterPro"/>
</dbReference>
<dbReference type="PANTHER" id="PTHR45674">
    <property type="entry name" value="DNA LIGASE 1/3 FAMILY MEMBER"/>
    <property type="match status" value="1"/>
</dbReference>
<dbReference type="InterPro" id="IPR012310">
    <property type="entry name" value="DNA_ligase_ATP-dep_cent"/>
</dbReference>
<dbReference type="AlphaFoldDB" id="A0A5S5CJ79"/>
<proteinExistence type="inferred from homology"/>
<comment type="catalytic activity">
    <reaction evidence="3">
        <text>ATP + (deoxyribonucleotide)n-3'-hydroxyl + 5'-phospho-(deoxyribonucleotide)m = (deoxyribonucleotide)n+m + AMP + diphosphate.</text>
        <dbReference type="EC" id="6.5.1.1"/>
    </reaction>
</comment>
<dbReference type="InterPro" id="IPR016059">
    <property type="entry name" value="DNA_ligase_ATP-dep_CS"/>
</dbReference>
<dbReference type="SUPFAM" id="SSF56091">
    <property type="entry name" value="DNA ligase/mRNA capping enzyme, catalytic domain"/>
    <property type="match status" value="1"/>
</dbReference>
<dbReference type="Pfam" id="PF01068">
    <property type="entry name" value="DNA_ligase_A_M"/>
    <property type="match status" value="1"/>
</dbReference>
<comment type="similarity">
    <text evidence="1">Belongs to the ATP-dependent DNA ligase family.</text>
</comment>
<dbReference type="PROSITE" id="PS00697">
    <property type="entry name" value="DNA_LIGASE_A1"/>
    <property type="match status" value="1"/>
</dbReference>
<dbReference type="InterPro" id="IPR050191">
    <property type="entry name" value="ATP-dep_DNA_ligase"/>
</dbReference>
<comment type="caution">
    <text evidence="5">The sequence shown here is derived from an EMBL/GenBank/DDBJ whole genome shotgun (WGS) entry which is preliminary data.</text>
</comment>
<dbReference type="CDD" id="cd07906">
    <property type="entry name" value="Adenylation_DNA_ligase_LigD_LigC"/>
    <property type="match status" value="1"/>
</dbReference>
<evidence type="ECO:0000256" key="2">
    <source>
        <dbReference type="ARBA" id="ARBA00022598"/>
    </source>
</evidence>
<sequence length="305" mass="35068">MSRFLFREVKPMLASVADEPFDDEDFLFEPKWDGARMFIHKQGERLEAFTRSGRRVTDKFPELKEAVSAIRAKEAVLDCEGICLNDGRAAFDDIAYRLRLGDPRRIAAAVRSHPAAWIAFDVLETTEEHLREPLLVRKDILRESILSSERLAACAFMPGLGTALYAWTKERRMEGIVAKRRQSVYRPDVVSADWIKVKHPIEIDVIILGYQTVPVFALVIGLHFRTVRFKPVGLVESGLGEEQREAFLDIARSLLTNKEGPTQWLRPELCCRIEYRDRSDRHELGRTTFIGFLPDKRADECAWTY</sequence>
<dbReference type="OrthoDB" id="5503604at2"/>
<protein>
    <submittedName>
        <fullName evidence="5">Bifunctional non-homologous end joining protein LigD</fullName>
    </submittedName>
</protein>
<dbReference type="RefSeq" id="WP_148927856.1">
    <property type="nucleotide sequence ID" value="NZ_VNHS01000001.1"/>
</dbReference>
<dbReference type="Proteomes" id="UP000323257">
    <property type="component" value="Unassembled WGS sequence"/>
</dbReference>
<dbReference type="SUPFAM" id="SSF50249">
    <property type="entry name" value="Nucleic acid-binding proteins"/>
    <property type="match status" value="1"/>
</dbReference>
<dbReference type="Gene3D" id="3.30.1490.70">
    <property type="match status" value="1"/>
</dbReference>
<organism evidence="5 6">
    <name type="scientific">Paenibacillus methanolicus</name>
    <dbReference type="NCBI Taxonomy" id="582686"/>
    <lineage>
        <taxon>Bacteria</taxon>
        <taxon>Bacillati</taxon>
        <taxon>Bacillota</taxon>
        <taxon>Bacilli</taxon>
        <taxon>Bacillales</taxon>
        <taxon>Paenibacillaceae</taxon>
        <taxon>Paenibacillus</taxon>
    </lineage>
</organism>
<keyword evidence="6" id="KW-1185">Reference proteome</keyword>
<dbReference type="PANTHER" id="PTHR45674:SF4">
    <property type="entry name" value="DNA LIGASE 1"/>
    <property type="match status" value="1"/>
</dbReference>
<dbReference type="GO" id="GO:0005524">
    <property type="term" value="F:ATP binding"/>
    <property type="evidence" value="ECO:0007669"/>
    <property type="project" value="InterPro"/>
</dbReference>
<reference evidence="5 6" key="1">
    <citation type="submission" date="2019-07" db="EMBL/GenBank/DDBJ databases">
        <title>Genomic Encyclopedia of Type Strains, Phase III (KMG-III): the genomes of soil and plant-associated and newly described type strains.</title>
        <authorList>
            <person name="Whitman W."/>
        </authorList>
    </citation>
    <scope>NUCLEOTIDE SEQUENCE [LARGE SCALE GENOMIC DNA]</scope>
    <source>
        <strain evidence="5 6">BL24</strain>
    </source>
</reference>
<dbReference type="Gene3D" id="3.30.470.30">
    <property type="entry name" value="DNA ligase/mRNA capping enzyme"/>
    <property type="match status" value="1"/>
</dbReference>
<dbReference type="GO" id="GO:0003910">
    <property type="term" value="F:DNA ligase (ATP) activity"/>
    <property type="evidence" value="ECO:0007669"/>
    <property type="project" value="UniProtKB-EC"/>
</dbReference>
<dbReference type="InterPro" id="IPR012340">
    <property type="entry name" value="NA-bd_OB-fold"/>
</dbReference>
<dbReference type="Gene3D" id="2.40.50.140">
    <property type="entry name" value="Nucleic acid-binding proteins"/>
    <property type="match status" value="1"/>
</dbReference>
<dbReference type="EMBL" id="VNHS01000001">
    <property type="protein sequence ID" value="TYP79839.1"/>
    <property type="molecule type" value="Genomic_DNA"/>
</dbReference>
<name>A0A5S5CJ79_9BACL</name>
<evidence type="ECO:0000313" key="6">
    <source>
        <dbReference type="Proteomes" id="UP000323257"/>
    </source>
</evidence>
<gene>
    <name evidence="5" type="ORF">BCM02_101960</name>
</gene>
<dbReference type="GO" id="GO:0006310">
    <property type="term" value="P:DNA recombination"/>
    <property type="evidence" value="ECO:0007669"/>
    <property type="project" value="InterPro"/>
</dbReference>
<evidence type="ECO:0000259" key="4">
    <source>
        <dbReference type="Pfam" id="PF01068"/>
    </source>
</evidence>
<keyword evidence="2" id="KW-0436">Ligase</keyword>
<evidence type="ECO:0000313" key="5">
    <source>
        <dbReference type="EMBL" id="TYP79839.1"/>
    </source>
</evidence>